<dbReference type="CDD" id="cd00165">
    <property type="entry name" value="S4"/>
    <property type="match status" value="1"/>
</dbReference>
<dbReference type="Proteomes" id="UP000886818">
    <property type="component" value="Chromosome"/>
</dbReference>
<reference evidence="2" key="1">
    <citation type="submission" date="2021-07" db="EMBL/GenBank/DDBJ databases">
        <title>Complete genome sequence of Crassaminicella sp. 143-21, isolated from a deep-sea hydrothermal vent.</title>
        <authorList>
            <person name="Li X."/>
        </authorList>
    </citation>
    <scope>NUCLEOTIDE SEQUENCE</scope>
    <source>
        <strain evidence="2">143-21</strain>
    </source>
</reference>
<organism evidence="2 3">
    <name type="scientific">Crassaminicella indica</name>
    <dbReference type="NCBI Taxonomy" id="2855394"/>
    <lineage>
        <taxon>Bacteria</taxon>
        <taxon>Bacillati</taxon>
        <taxon>Bacillota</taxon>
        <taxon>Clostridia</taxon>
        <taxon>Eubacteriales</taxon>
        <taxon>Clostridiaceae</taxon>
        <taxon>Crassaminicella</taxon>
    </lineage>
</organism>
<keyword evidence="1" id="KW-0694">RNA-binding</keyword>
<keyword evidence="3" id="KW-1185">Reference proteome</keyword>
<dbReference type="RefSeq" id="WP_218283718.1">
    <property type="nucleotide sequence ID" value="NZ_CP078093.1"/>
</dbReference>
<evidence type="ECO:0000256" key="1">
    <source>
        <dbReference type="PROSITE-ProRule" id="PRU00182"/>
    </source>
</evidence>
<name>A0ABX8RFD5_9CLOT</name>
<dbReference type="EMBL" id="CP078093">
    <property type="protein sequence ID" value="QXM07027.1"/>
    <property type="molecule type" value="Genomic_DNA"/>
</dbReference>
<gene>
    <name evidence="2" type="ORF">KVH43_04735</name>
</gene>
<evidence type="ECO:0000313" key="2">
    <source>
        <dbReference type="EMBL" id="QXM07027.1"/>
    </source>
</evidence>
<accession>A0ABX8RFD5</accession>
<sequence>MVQLKIEGEYIQLDKALKLADLVQTGGHAKIVIQEGLVKVNEAVEFRRGRKLRDGDVVELEGERFVIKS</sequence>
<dbReference type="Pfam" id="PF13275">
    <property type="entry name" value="S4_2"/>
    <property type="match status" value="1"/>
</dbReference>
<proteinExistence type="predicted"/>
<evidence type="ECO:0000313" key="3">
    <source>
        <dbReference type="Proteomes" id="UP000886818"/>
    </source>
</evidence>
<protein>
    <submittedName>
        <fullName evidence="2">RNA-binding S4 domain-containing protein</fullName>
    </submittedName>
</protein>
<dbReference type="PROSITE" id="PS50889">
    <property type="entry name" value="S4"/>
    <property type="match status" value="1"/>
</dbReference>